<evidence type="ECO:0000256" key="8">
    <source>
        <dbReference type="ARBA" id="ARBA00042138"/>
    </source>
</evidence>
<dbReference type="RefSeq" id="WP_040540137.1">
    <property type="nucleotide sequence ID" value="NZ_SHNP01000002.1"/>
</dbReference>
<keyword evidence="3" id="KW-0378">Hydrolase</keyword>
<keyword evidence="4" id="KW-0267">Excision nuclease</keyword>
<dbReference type="PROSITE" id="PS50164">
    <property type="entry name" value="GIY_YIG"/>
    <property type="match status" value="1"/>
</dbReference>
<dbReference type="InterPro" id="IPR000305">
    <property type="entry name" value="GIY-YIG_endonuc"/>
</dbReference>
<evidence type="ECO:0000313" key="11">
    <source>
        <dbReference type="EMBL" id="MCX2973388.1"/>
    </source>
</evidence>
<evidence type="ECO:0000256" key="6">
    <source>
        <dbReference type="ARBA" id="ARBA00023236"/>
    </source>
</evidence>
<proteinExistence type="predicted"/>
<evidence type="ECO:0000256" key="2">
    <source>
        <dbReference type="ARBA" id="ARBA00022769"/>
    </source>
</evidence>
<dbReference type="InterPro" id="IPR035901">
    <property type="entry name" value="GIY-YIG_endonuc_sf"/>
</dbReference>
<evidence type="ECO:0000256" key="1">
    <source>
        <dbReference type="ARBA" id="ARBA00022763"/>
    </source>
</evidence>
<evidence type="ECO:0000256" key="9">
    <source>
        <dbReference type="ARBA" id="ARBA00042732"/>
    </source>
</evidence>
<gene>
    <name evidence="11" type="ORF">EYC87_07285</name>
</gene>
<dbReference type="PANTHER" id="PTHR30562:SF10">
    <property type="entry name" value="EXCINUCLEASE CHO"/>
    <property type="match status" value="1"/>
</dbReference>
<keyword evidence="12" id="KW-1185">Reference proteome</keyword>
<reference evidence="11" key="1">
    <citation type="submission" date="2019-02" db="EMBL/GenBank/DDBJ databases">
        <authorList>
            <person name="Li S.-H."/>
        </authorList>
    </citation>
    <scope>NUCLEOTIDE SEQUENCE</scope>
    <source>
        <strain evidence="11">IMCC8485</strain>
    </source>
</reference>
<keyword evidence="6" id="KW-0742">SOS response</keyword>
<dbReference type="GO" id="GO:0004519">
    <property type="term" value="F:endonuclease activity"/>
    <property type="evidence" value="ECO:0007669"/>
    <property type="project" value="UniProtKB-KW"/>
</dbReference>
<evidence type="ECO:0000256" key="4">
    <source>
        <dbReference type="ARBA" id="ARBA00022881"/>
    </source>
</evidence>
<keyword evidence="11" id="KW-0255">Endonuclease</keyword>
<dbReference type="SMART" id="SM00465">
    <property type="entry name" value="GIYc"/>
    <property type="match status" value="1"/>
</dbReference>
<evidence type="ECO:0000313" key="12">
    <source>
        <dbReference type="Proteomes" id="UP001143307"/>
    </source>
</evidence>
<evidence type="ECO:0000256" key="5">
    <source>
        <dbReference type="ARBA" id="ARBA00023204"/>
    </source>
</evidence>
<dbReference type="Gene3D" id="3.40.1440.10">
    <property type="entry name" value="GIY-YIG endonuclease"/>
    <property type="match status" value="1"/>
</dbReference>
<comment type="caution">
    <text evidence="11">The sequence shown here is derived from an EMBL/GenBank/DDBJ whole genome shotgun (WGS) entry which is preliminary data.</text>
</comment>
<dbReference type="Proteomes" id="UP001143307">
    <property type="component" value="Unassembled WGS sequence"/>
</dbReference>
<sequence length="300" mass="33690">MPQPSPPRLTQAGNIIHTLPDCPGIYRFLDRNGCALYIGKSINIRSRVKTHLAEARGLSRKHRMLSETKCIDVRPTAGEIGALLLENDAIKKQAPAFNRRQRSIKKMWSYALTSGRGEFCVPTLQSYSMHKPEILASYGAYTSPSRAKKALEQATRDHGLCPRILGLEAGKGPCFNFQIGRCRGACADFESAESHNRRLKAALRFKGFSAWPVASPVLLHEVASDPTLQPAQEWHLLHNWAYLGTFDTLELARSAKLLPGFMFDKDTYHILRRALKHHPGPILRADTLETIEWLEPLTTR</sequence>
<protein>
    <recommendedName>
        <fullName evidence="7">Excinuclease cho</fullName>
    </recommendedName>
    <alternativeName>
        <fullName evidence="9">Endonuclease cho</fullName>
    </alternativeName>
    <alternativeName>
        <fullName evidence="8">UvrC homolog protein</fullName>
    </alternativeName>
</protein>
<organism evidence="11 12">
    <name type="scientific">Candidatus Seongchinamella marina</name>
    <dbReference type="NCBI Taxonomy" id="2518990"/>
    <lineage>
        <taxon>Bacteria</taxon>
        <taxon>Pseudomonadati</taxon>
        <taxon>Pseudomonadota</taxon>
        <taxon>Gammaproteobacteria</taxon>
        <taxon>Cellvibrionales</taxon>
        <taxon>Halieaceae</taxon>
        <taxon>Seongchinamella</taxon>
    </lineage>
</organism>
<dbReference type="InterPro" id="IPR050066">
    <property type="entry name" value="UvrABC_protein_C"/>
</dbReference>
<name>A0ABT3STR9_9GAMM</name>
<dbReference type="InterPro" id="IPR047296">
    <property type="entry name" value="GIY-YIG_UvrC_Cho"/>
</dbReference>
<dbReference type="EMBL" id="SHNP01000002">
    <property type="protein sequence ID" value="MCX2973388.1"/>
    <property type="molecule type" value="Genomic_DNA"/>
</dbReference>
<keyword evidence="5" id="KW-0234">DNA repair</keyword>
<evidence type="ECO:0000259" key="10">
    <source>
        <dbReference type="PROSITE" id="PS50164"/>
    </source>
</evidence>
<dbReference type="SUPFAM" id="SSF82771">
    <property type="entry name" value="GIY-YIG endonuclease"/>
    <property type="match status" value="1"/>
</dbReference>
<feature type="domain" description="GIY-YIG" evidence="10">
    <location>
        <begin position="21"/>
        <end position="99"/>
    </location>
</feature>
<accession>A0ABT3STR9</accession>
<keyword evidence="11" id="KW-0540">Nuclease</keyword>
<keyword evidence="2" id="KW-0228">DNA excision</keyword>
<keyword evidence="1" id="KW-0227">DNA damage</keyword>
<dbReference type="PANTHER" id="PTHR30562">
    <property type="entry name" value="UVRC/OXIDOREDUCTASE"/>
    <property type="match status" value="1"/>
</dbReference>
<evidence type="ECO:0000256" key="3">
    <source>
        <dbReference type="ARBA" id="ARBA00022801"/>
    </source>
</evidence>
<dbReference type="Pfam" id="PF01541">
    <property type="entry name" value="GIY-YIG"/>
    <property type="match status" value="1"/>
</dbReference>
<evidence type="ECO:0000256" key="7">
    <source>
        <dbReference type="ARBA" id="ARBA00040756"/>
    </source>
</evidence>
<dbReference type="CDD" id="cd10434">
    <property type="entry name" value="GIY-YIG_UvrC_Cho"/>
    <property type="match status" value="1"/>
</dbReference>